<dbReference type="EMBL" id="JAANIU010001283">
    <property type="protein sequence ID" value="KAG1567902.1"/>
    <property type="molecule type" value="Genomic_DNA"/>
</dbReference>
<dbReference type="GO" id="GO:0008168">
    <property type="term" value="F:methyltransferase activity"/>
    <property type="evidence" value="ECO:0007669"/>
    <property type="project" value="TreeGrafter"/>
</dbReference>
<evidence type="ECO:0000313" key="3">
    <source>
        <dbReference type="EMBL" id="KAG1567902.1"/>
    </source>
</evidence>
<feature type="compositionally biased region" description="Low complexity" evidence="1">
    <location>
        <begin position="52"/>
        <end position="67"/>
    </location>
</feature>
<keyword evidence="4" id="KW-1185">Reference proteome</keyword>
<feature type="compositionally biased region" description="Polar residues" evidence="1">
    <location>
        <begin position="114"/>
        <end position="129"/>
    </location>
</feature>
<feature type="region of interest" description="Disordered" evidence="1">
    <location>
        <begin position="1"/>
        <end position="74"/>
    </location>
</feature>
<dbReference type="PANTHER" id="PTHR43591">
    <property type="entry name" value="METHYLTRANSFERASE"/>
    <property type="match status" value="1"/>
</dbReference>
<dbReference type="SUPFAM" id="SSF53335">
    <property type="entry name" value="S-adenosyl-L-methionine-dependent methyltransferases"/>
    <property type="match status" value="1"/>
</dbReference>
<reference evidence="3 4" key="1">
    <citation type="journal article" date="2020" name="Microb. Genom.">
        <title>Genetic diversity of clinical and environmental Mucorales isolates obtained from an investigation of mucormycosis cases among solid organ transplant recipients.</title>
        <authorList>
            <person name="Nguyen M.H."/>
            <person name="Kaul D."/>
            <person name="Muto C."/>
            <person name="Cheng S.J."/>
            <person name="Richter R.A."/>
            <person name="Bruno V.M."/>
            <person name="Liu G."/>
            <person name="Beyhan S."/>
            <person name="Sundermann A.J."/>
            <person name="Mounaud S."/>
            <person name="Pasculle A.W."/>
            <person name="Nierman W.C."/>
            <person name="Driscoll E."/>
            <person name="Cumbie R."/>
            <person name="Clancy C.J."/>
            <person name="Dupont C.L."/>
        </authorList>
    </citation>
    <scope>NUCLEOTIDE SEQUENCE [LARGE SCALE GENOMIC DNA]</scope>
    <source>
        <strain evidence="3 4">GL24</strain>
    </source>
</reference>
<dbReference type="Gene3D" id="3.40.50.150">
    <property type="entry name" value="Vaccinia Virus protein VP39"/>
    <property type="match status" value="1"/>
</dbReference>
<feature type="domain" description="Methyltransferase" evidence="2">
    <location>
        <begin position="201"/>
        <end position="292"/>
    </location>
</feature>
<evidence type="ECO:0000256" key="1">
    <source>
        <dbReference type="SAM" id="MobiDB-lite"/>
    </source>
</evidence>
<dbReference type="InterPro" id="IPR041698">
    <property type="entry name" value="Methyltransf_25"/>
</dbReference>
<dbReference type="CDD" id="cd02440">
    <property type="entry name" value="AdoMet_MTases"/>
    <property type="match status" value="1"/>
</dbReference>
<comment type="caution">
    <text evidence="3">The sequence shown here is derived from an EMBL/GenBank/DDBJ whole genome shotgun (WGS) entry which is preliminary data.</text>
</comment>
<dbReference type="AlphaFoldDB" id="A0A9P6YZX3"/>
<name>A0A9P6YZX3_9FUNG</name>
<protein>
    <recommendedName>
        <fullName evidence="2">Methyltransferase domain-containing protein</fullName>
    </recommendedName>
</protein>
<organism evidence="3 4">
    <name type="scientific">Rhizopus delemar</name>
    <dbReference type="NCBI Taxonomy" id="936053"/>
    <lineage>
        <taxon>Eukaryota</taxon>
        <taxon>Fungi</taxon>
        <taxon>Fungi incertae sedis</taxon>
        <taxon>Mucoromycota</taxon>
        <taxon>Mucoromycotina</taxon>
        <taxon>Mucoromycetes</taxon>
        <taxon>Mucorales</taxon>
        <taxon>Mucorineae</taxon>
        <taxon>Rhizopodaceae</taxon>
        <taxon>Rhizopus</taxon>
    </lineage>
</organism>
<accession>A0A9P6YZX3</accession>
<feature type="region of interest" description="Disordered" evidence="1">
    <location>
        <begin position="114"/>
        <end position="143"/>
    </location>
</feature>
<sequence length="455" mass="51303">MGNAQSSGDTTSVLTESSYPSVKTKKRAPPPNPYSFFDNQYAVPSPGPNSPRKQSTTHSSSRSQHSSSKSHKETVNFFEVAAVTTEPTAPKKANSNPSTPASSIKKSYIHSASHIPQLTPTASRSSIATNSSNRSQPRSNSVMIDGRAYLRDHTTKSFMLPCDDDEADRLMTLHYILKTMFQWNFISPVHELLVSEKKHKVLDIGCGPGTWVLEMATEYPNSEFYGLDECALFPTSIKPGNAHFQIHNILKGPLPFENESFDFIYMRSMMLYLSPTELSNLLSEIYRIMKPDAYLEVVDTNYTIRRAGPLTNSIINTELKQRMHPVGQINTVESNTHHPIFTFLMMTTPQQPTINFLGHFLDISQDHVALPIGHWTGQQLDVLHTQNFKSFLTALHVQERPLLKKEVDDILEECERYKSYLDWFACYARKPSGQDGLEQSTLDSIDEFVQGFVDI</sequence>
<dbReference type="InterPro" id="IPR029063">
    <property type="entry name" value="SAM-dependent_MTases_sf"/>
</dbReference>
<dbReference type="Proteomes" id="UP000740926">
    <property type="component" value="Unassembled WGS sequence"/>
</dbReference>
<gene>
    <name evidence="3" type="ORF">G6F50_007785</name>
</gene>
<dbReference type="Pfam" id="PF13649">
    <property type="entry name" value="Methyltransf_25"/>
    <property type="match status" value="1"/>
</dbReference>
<feature type="compositionally biased region" description="Low complexity" evidence="1">
    <location>
        <begin position="130"/>
        <end position="141"/>
    </location>
</feature>
<evidence type="ECO:0000313" key="4">
    <source>
        <dbReference type="Proteomes" id="UP000740926"/>
    </source>
</evidence>
<feature type="compositionally biased region" description="Polar residues" evidence="1">
    <location>
        <begin position="1"/>
        <end position="21"/>
    </location>
</feature>
<evidence type="ECO:0000259" key="2">
    <source>
        <dbReference type="Pfam" id="PF13649"/>
    </source>
</evidence>
<proteinExistence type="predicted"/>
<dbReference type="PANTHER" id="PTHR43591:SF24">
    <property type="entry name" value="2-METHOXY-6-POLYPRENYL-1,4-BENZOQUINOL METHYLASE, MITOCHONDRIAL"/>
    <property type="match status" value="1"/>
</dbReference>